<dbReference type="InterPro" id="IPR024528">
    <property type="entry name" value="ThrE_2"/>
</dbReference>
<keyword evidence="5 8" id="KW-1133">Transmembrane helix</keyword>
<comment type="similarity">
    <text evidence="7">Belongs to the ThrE exporter (TC 2.A.79) family.</text>
</comment>
<comment type="subcellular location">
    <subcellularLocation>
        <location evidence="1">Cell membrane</location>
        <topology evidence="1">Multi-pass membrane protein</topology>
    </subcellularLocation>
</comment>
<gene>
    <name evidence="10" type="ORF">IAC96_03715</name>
</gene>
<protein>
    <submittedName>
        <fullName evidence="10">Threonine/serine exporter family protein</fullName>
    </submittedName>
</protein>
<dbReference type="GO" id="GO:0015744">
    <property type="term" value="P:succinate transport"/>
    <property type="evidence" value="ECO:0007669"/>
    <property type="project" value="TreeGrafter"/>
</dbReference>
<dbReference type="EMBL" id="DVHN01000043">
    <property type="protein sequence ID" value="HIR88036.1"/>
    <property type="molecule type" value="Genomic_DNA"/>
</dbReference>
<name>A0A9D1JD05_9FIRM</name>
<reference evidence="10" key="2">
    <citation type="journal article" date="2021" name="PeerJ">
        <title>Extensive microbial diversity within the chicken gut microbiome revealed by metagenomics and culture.</title>
        <authorList>
            <person name="Gilroy R."/>
            <person name="Ravi A."/>
            <person name="Getino M."/>
            <person name="Pursley I."/>
            <person name="Horton D.L."/>
            <person name="Alikhan N.F."/>
            <person name="Baker D."/>
            <person name="Gharbi K."/>
            <person name="Hall N."/>
            <person name="Watson M."/>
            <person name="Adriaenssens E.M."/>
            <person name="Foster-Nyarko E."/>
            <person name="Jarju S."/>
            <person name="Secka A."/>
            <person name="Antonio M."/>
            <person name="Oren A."/>
            <person name="Chaudhuri R.R."/>
            <person name="La Ragione R."/>
            <person name="Hildebrand F."/>
            <person name="Pallen M.J."/>
        </authorList>
    </citation>
    <scope>NUCLEOTIDE SEQUENCE</scope>
    <source>
        <strain evidence="10">ChiW13-3771</strain>
    </source>
</reference>
<keyword evidence="4 8" id="KW-0812">Transmembrane</keyword>
<evidence type="ECO:0000313" key="10">
    <source>
        <dbReference type="EMBL" id="HIR88036.1"/>
    </source>
</evidence>
<dbReference type="InterPro" id="IPR050539">
    <property type="entry name" value="ThrE_Dicarb/AminoAcid_Exp"/>
</dbReference>
<evidence type="ECO:0000256" key="4">
    <source>
        <dbReference type="ARBA" id="ARBA00022692"/>
    </source>
</evidence>
<evidence type="ECO:0000256" key="3">
    <source>
        <dbReference type="ARBA" id="ARBA00022519"/>
    </source>
</evidence>
<evidence type="ECO:0000259" key="9">
    <source>
        <dbReference type="Pfam" id="PF12821"/>
    </source>
</evidence>
<reference evidence="10" key="1">
    <citation type="submission" date="2020-10" db="EMBL/GenBank/DDBJ databases">
        <authorList>
            <person name="Gilroy R."/>
        </authorList>
    </citation>
    <scope>NUCLEOTIDE SEQUENCE</scope>
    <source>
        <strain evidence="10">ChiW13-3771</strain>
    </source>
</reference>
<evidence type="ECO:0000256" key="7">
    <source>
        <dbReference type="ARBA" id="ARBA00034125"/>
    </source>
</evidence>
<dbReference type="AlphaFoldDB" id="A0A9D1JD05"/>
<evidence type="ECO:0000313" key="11">
    <source>
        <dbReference type="Proteomes" id="UP000824201"/>
    </source>
</evidence>
<feature type="domain" description="Threonine/Serine exporter ThrE" evidence="9">
    <location>
        <begin position="5"/>
        <end position="133"/>
    </location>
</feature>
<evidence type="ECO:0000256" key="1">
    <source>
        <dbReference type="ARBA" id="ARBA00004651"/>
    </source>
</evidence>
<organism evidence="10 11">
    <name type="scientific">Candidatus Fimimorpha faecalis</name>
    <dbReference type="NCBI Taxonomy" id="2840824"/>
    <lineage>
        <taxon>Bacteria</taxon>
        <taxon>Bacillati</taxon>
        <taxon>Bacillota</taxon>
        <taxon>Clostridia</taxon>
        <taxon>Eubacteriales</taxon>
        <taxon>Candidatus Fimimorpha</taxon>
    </lineage>
</organism>
<feature type="transmembrane region" description="Helical" evidence="8">
    <location>
        <begin position="51"/>
        <end position="70"/>
    </location>
</feature>
<feature type="transmembrane region" description="Helical" evidence="8">
    <location>
        <begin position="26"/>
        <end position="45"/>
    </location>
</feature>
<keyword evidence="6 8" id="KW-0472">Membrane</keyword>
<dbReference type="GO" id="GO:0005886">
    <property type="term" value="C:plasma membrane"/>
    <property type="evidence" value="ECO:0007669"/>
    <property type="project" value="UniProtKB-SubCell"/>
</dbReference>
<feature type="transmembrane region" description="Helical" evidence="8">
    <location>
        <begin position="77"/>
        <end position="95"/>
    </location>
</feature>
<dbReference type="PANTHER" id="PTHR34390">
    <property type="entry name" value="UPF0442 PROTEIN YJJB-RELATED"/>
    <property type="match status" value="1"/>
</dbReference>
<evidence type="ECO:0000256" key="5">
    <source>
        <dbReference type="ARBA" id="ARBA00022989"/>
    </source>
</evidence>
<dbReference type="Proteomes" id="UP000824201">
    <property type="component" value="Unassembled WGS sequence"/>
</dbReference>
<evidence type="ECO:0000256" key="2">
    <source>
        <dbReference type="ARBA" id="ARBA00022475"/>
    </source>
</evidence>
<proteinExistence type="inferred from homology"/>
<feature type="transmembrane region" description="Helical" evidence="8">
    <location>
        <begin position="115"/>
        <end position="137"/>
    </location>
</feature>
<evidence type="ECO:0000256" key="6">
    <source>
        <dbReference type="ARBA" id="ARBA00023136"/>
    </source>
</evidence>
<comment type="caution">
    <text evidence="10">The sequence shown here is derived from an EMBL/GenBank/DDBJ whole genome shotgun (WGS) entry which is preliminary data.</text>
</comment>
<dbReference type="Pfam" id="PF12821">
    <property type="entry name" value="ThrE_2"/>
    <property type="match status" value="1"/>
</dbReference>
<dbReference type="PANTHER" id="PTHR34390:SF1">
    <property type="entry name" value="SUCCINATE TRANSPORTER SUBUNIT YJJB-RELATED"/>
    <property type="match status" value="1"/>
</dbReference>
<sequence length="149" mass="16496">MNVIQVIAAFIGVCCYGFSTETPRRFIIYAGIGGGFAWMCYLIAFDWLQSVVFANFIGAFSVGIYSHVMARKMKTPVTVFLLGGILPLVPGRQIYQMVYYLIAQQNTLSANNLILTLNIAGAIALAIFLADTIFIMLKKEQPIQDVKDL</sequence>
<keyword evidence="3" id="KW-0997">Cell inner membrane</keyword>
<accession>A0A9D1JD05</accession>
<keyword evidence="2" id="KW-1003">Cell membrane</keyword>
<evidence type="ECO:0000256" key="8">
    <source>
        <dbReference type="SAM" id="Phobius"/>
    </source>
</evidence>